<gene>
    <name evidence="1" type="ORF">GALL_430220</name>
</gene>
<protein>
    <submittedName>
        <fullName evidence="1">Uncharacterized protein</fullName>
    </submittedName>
</protein>
<evidence type="ECO:0000313" key="1">
    <source>
        <dbReference type="EMBL" id="OIQ75308.1"/>
    </source>
</evidence>
<comment type="caution">
    <text evidence="1">The sequence shown here is derived from an EMBL/GenBank/DDBJ whole genome shotgun (WGS) entry which is preliminary data.</text>
</comment>
<reference evidence="1" key="1">
    <citation type="submission" date="2016-10" db="EMBL/GenBank/DDBJ databases">
        <title>Sequence of Gallionella enrichment culture.</title>
        <authorList>
            <person name="Poehlein A."/>
            <person name="Muehling M."/>
            <person name="Daniel R."/>
        </authorList>
    </citation>
    <scope>NUCLEOTIDE SEQUENCE</scope>
</reference>
<organism evidence="1">
    <name type="scientific">mine drainage metagenome</name>
    <dbReference type="NCBI Taxonomy" id="410659"/>
    <lineage>
        <taxon>unclassified sequences</taxon>
        <taxon>metagenomes</taxon>
        <taxon>ecological metagenomes</taxon>
    </lineage>
</organism>
<name>A0A1J5Q5Y9_9ZZZZ</name>
<dbReference type="AlphaFoldDB" id="A0A1J5Q5Y9"/>
<proteinExistence type="predicted"/>
<dbReference type="EMBL" id="MLJW01002207">
    <property type="protein sequence ID" value="OIQ75308.1"/>
    <property type="molecule type" value="Genomic_DNA"/>
</dbReference>
<sequence length="94" mass="10608">MHDMEVALDLADERIENFRDDIDVMEFDGHCDDIFGMAQQVVEDTVFASFDVHLHENLAPCRQAAEDVLDGRAVKLSIAPNPLFEVFPVCAEKE</sequence>
<accession>A0A1J5Q5Y9</accession>